<evidence type="ECO:0000313" key="2">
    <source>
        <dbReference type="EMBL" id="RPD57323.1"/>
    </source>
</evidence>
<dbReference type="InterPro" id="IPR051807">
    <property type="entry name" value="Sec-metab_biosynth-assoc"/>
</dbReference>
<dbReference type="EMBL" id="ML122281">
    <property type="protein sequence ID" value="RPD57323.1"/>
    <property type="molecule type" value="Genomic_DNA"/>
</dbReference>
<organism evidence="2 3">
    <name type="scientific">Lentinus tigrinus ALCF2SS1-6</name>
    <dbReference type="NCBI Taxonomy" id="1328759"/>
    <lineage>
        <taxon>Eukaryota</taxon>
        <taxon>Fungi</taxon>
        <taxon>Dikarya</taxon>
        <taxon>Basidiomycota</taxon>
        <taxon>Agaricomycotina</taxon>
        <taxon>Agaricomycetes</taxon>
        <taxon>Polyporales</taxon>
        <taxon>Polyporaceae</taxon>
        <taxon>Lentinus</taxon>
    </lineage>
</organism>
<feature type="domain" description="YCII-related" evidence="1">
    <location>
        <begin position="22"/>
        <end position="100"/>
    </location>
</feature>
<proteinExistence type="predicted"/>
<name>A0A5C2S1F2_9APHY</name>
<accession>A0A5C2S1F2</accession>
<dbReference type="SUPFAM" id="SSF54909">
    <property type="entry name" value="Dimeric alpha+beta barrel"/>
    <property type="match status" value="1"/>
</dbReference>
<dbReference type="AlphaFoldDB" id="A0A5C2S1F2"/>
<reference evidence="2" key="1">
    <citation type="journal article" date="2018" name="Genome Biol. Evol.">
        <title>Genomics and development of Lentinus tigrinus, a white-rot wood-decaying mushroom with dimorphic fruiting bodies.</title>
        <authorList>
            <person name="Wu B."/>
            <person name="Xu Z."/>
            <person name="Knudson A."/>
            <person name="Carlson A."/>
            <person name="Chen N."/>
            <person name="Kovaka S."/>
            <person name="LaButti K."/>
            <person name="Lipzen A."/>
            <person name="Pennachio C."/>
            <person name="Riley R."/>
            <person name="Schakwitz W."/>
            <person name="Umezawa K."/>
            <person name="Ohm R.A."/>
            <person name="Grigoriev I.V."/>
            <person name="Nagy L.G."/>
            <person name="Gibbons J."/>
            <person name="Hibbett D."/>
        </authorList>
    </citation>
    <scope>NUCLEOTIDE SEQUENCE [LARGE SCALE GENOMIC DNA]</scope>
    <source>
        <strain evidence="2">ALCF2SS1-6</strain>
    </source>
</reference>
<dbReference type="Proteomes" id="UP000313359">
    <property type="component" value="Unassembled WGS sequence"/>
</dbReference>
<evidence type="ECO:0000259" key="1">
    <source>
        <dbReference type="Pfam" id="PF03795"/>
    </source>
</evidence>
<sequence>MSSSAPATRHNFIVYAPDMTDAGALQRRLSVRPAHLEKAAEYIQGGMFKVAGAMLSPESIASPTAEKKMVGSVFICEAESLEDVRKFMESDVYYTSGVWDKDKLVILPLALATKTL</sequence>
<protein>
    <recommendedName>
        <fullName evidence="1">YCII-related domain-containing protein</fullName>
    </recommendedName>
</protein>
<dbReference type="InterPro" id="IPR005545">
    <property type="entry name" value="YCII"/>
</dbReference>
<dbReference type="Gene3D" id="3.30.70.1060">
    <property type="entry name" value="Dimeric alpha+beta barrel"/>
    <property type="match status" value="1"/>
</dbReference>
<keyword evidence="3" id="KW-1185">Reference proteome</keyword>
<dbReference type="InterPro" id="IPR011008">
    <property type="entry name" value="Dimeric_a/b-barrel"/>
</dbReference>
<gene>
    <name evidence="2" type="ORF">L227DRAFT_506959</name>
</gene>
<dbReference type="PANTHER" id="PTHR33606:SF3">
    <property type="entry name" value="PROTEIN YCII"/>
    <property type="match status" value="1"/>
</dbReference>
<dbReference type="Pfam" id="PF03795">
    <property type="entry name" value="YCII"/>
    <property type="match status" value="1"/>
</dbReference>
<dbReference type="PANTHER" id="PTHR33606">
    <property type="entry name" value="PROTEIN YCII"/>
    <property type="match status" value="1"/>
</dbReference>
<dbReference type="OrthoDB" id="5519740at2759"/>
<evidence type="ECO:0000313" key="3">
    <source>
        <dbReference type="Proteomes" id="UP000313359"/>
    </source>
</evidence>